<dbReference type="EMBL" id="FNAD01000001">
    <property type="protein sequence ID" value="SDC99295.1"/>
    <property type="molecule type" value="Genomic_DNA"/>
</dbReference>
<keyword evidence="1 3" id="KW-0853">WD repeat</keyword>
<dbReference type="PANTHER" id="PTHR22847">
    <property type="entry name" value="WD40 REPEAT PROTEIN"/>
    <property type="match status" value="1"/>
</dbReference>
<dbReference type="SMART" id="SM00320">
    <property type="entry name" value="WD40"/>
    <property type="match status" value="6"/>
</dbReference>
<gene>
    <name evidence="4" type="ORF">SAMN05216270_101281</name>
</gene>
<evidence type="ECO:0000313" key="4">
    <source>
        <dbReference type="EMBL" id="SDC99295.1"/>
    </source>
</evidence>
<dbReference type="InterPro" id="IPR001680">
    <property type="entry name" value="WD40_rpt"/>
</dbReference>
<dbReference type="RefSeq" id="WP_177154734.1">
    <property type="nucleotide sequence ID" value="NZ_FNAD01000001.1"/>
</dbReference>
<organism evidence="4 5">
    <name type="scientific">Glycomyces harbinensis</name>
    <dbReference type="NCBI Taxonomy" id="58114"/>
    <lineage>
        <taxon>Bacteria</taxon>
        <taxon>Bacillati</taxon>
        <taxon>Actinomycetota</taxon>
        <taxon>Actinomycetes</taxon>
        <taxon>Glycomycetales</taxon>
        <taxon>Glycomycetaceae</taxon>
        <taxon>Glycomyces</taxon>
    </lineage>
</organism>
<dbReference type="Gene3D" id="2.130.10.10">
    <property type="entry name" value="YVTN repeat-like/Quinoprotein amine dehydrogenase"/>
    <property type="match status" value="2"/>
</dbReference>
<keyword evidence="5" id="KW-1185">Reference proteome</keyword>
<dbReference type="InterPro" id="IPR011047">
    <property type="entry name" value="Quinoprotein_ADH-like_sf"/>
</dbReference>
<dbReference type="Gene3D" id="3.40.50.300">
    <property type="entry name" value="P-loop containing nucleotide triphosphate hydrolases"/>
    <property type="match status" value="1"/>
</dbReference>
<proteinExistence type="predicted"/>
<protein>
    <submittedName>
        <fullName evidence="4">WD40 repeat</fullName>
    </submittedName>
</protein>
<dbReference type="InterPro" id="IPR043504">
    <property type="entry name" value="Peptidase_S1_PA_chymotrypsin"/>
</dbReference>
<dbReference type="PROSITE" id="PS00678">
    <property type="entry name" value="WD_REPEATS_1"/>
    <property type="match status" value="1"/>
</dbReference>
<dbReference type="STRING" id="58114.SAMN05216270_101281"/>
<accession>A0A1G6R5D3</accession>
<evidence type="ECO:0000256" key="3">
    <source>
        <dbReference type="PROSITE-ProRule" id="PRU00221"/>
    </source>
</evidence>
<dbReference type="SUPFAM" id="SSF50998">
    <property type="entry name" value="Quinoprotein alcohol dehydrogenase-like"/>
    <property type="match status" value="1"/>
</dbReference>
<dbReference type="InterPro" id="IPR027417">
    <property type="entry name" value="P-loop_NTPase"/>
</dbReference>
<dbReference type="SUPFAM" id="SSF52540">
    <property type="entry name" value="P-loop containing nucleoside triphosphate hydrolases"/>
    <property type="match status" value="1"/>
</dbReference>
<dbReference type="Pfam" id="PF13365">
    <property type="entry name" value="Trypsin_2"/>
    <property type="match status" value="1"/>
</dbReference>
<dbReference type="InterPro" id="IPR015943">
    <property type="entry name" value="WD40/YVTN_repeat-like_dom_sf"/>
</dbReference>
<evidence type="ECO:0000256" key="2">
    <source>
        <dbReference type="ARBA" id="ARBA00022737"/>
    </source>
</evidence>
<dbReference type="InterPro" id="IPR009003">
    <property type="entry name" value="Peptidase_S1_PA"/>
</dbReference>
<evidence type="ECO:0000256" key="1">
    <source>
        <dbReference type="ARBA" id="ARBA00022574"/>
    </source>
</evidence>
<dbReference type="Proteomes" id="UP000198949">
    <property type="component" value="Unassembled WGS sequence"/>
</dbReference>
<dbReference type="Gene3D" id="2.40.10.10">
    <property type="entry name" value="Trypsin-like serine proteases"/>
    <property type="match status" value="2"/>
</dbReference>
<name>A0A1G6R5D3_9ACTN</name>
<reference evidence="5" key="1">
    <citation type="submission" date="2016-10" db="EMBL/GenBank/DDBJ databases">
        <authorList>
            <person name="Varghese N."/>
            <person name="Submissions S."/>
        </authorList>
    </citation>
    <scope>NUCLEOTIDE SEQUENCE [LARGE SCALE GENOMIC DNA]</scope>
    <source>
        <strain evidence="5">CGMCC 4.3516</strain>
    </source>
</reference>
<dbReference type="SUPFAM" id="SSF50494">
    <property type="entry name" value="Trypsin-like serine proteases"/>
    <property type="match status" value="1"/>
</dbReference>
<sequence>MHERPPWLARVRNSGGGTAGTAVAVDGEHVVTCAHLAEPRQGGAALLLEPGREVVLEFPFLGSTATATVVDGGWFPEMPDGTGDFAVLRMADPPPGLAPAPLRRLPGPVGSAVELRGFPDDSALARTAKGRLSNPPRPEWIQIDPDGEGWSVAKGFSGGPVWDVGQQAVIGLTVAKDANRVGHMLAMHYLCELWPPLTEQLAAIPPAAEEDLSHWWPRARGLSGTHEQGWLFRGRRKALTEIVDWLRDGRRHSVLVVTGTPGVGKSATLGRIVTTSHQPWAAMLPEDDTAVRAEPGSVDCAVHANGKTALEVANEILARRGGGPVERPEDFAGAMARALAGGERFNVVLDALDEAADAKEARAIASRVLRPLSELPNTSVVVGGRRVDGSGDLLAHFGNSLHRLDLDSPEYFEFQDLTDYAEAALRQASGEQRRNPYGDPGTAGPVARRIAELAEGNFLVAGLVARSHGRYDEEPVAPEALAFSSDVSVVFWDYLERLEPFDDVPAEELLTALAFADAPGFTAELWSAALRSLEGTEVSPMRLARFAKSGAANFLIETGAADGRSFRIFHQALVDACLGRRARTEEDRAESEALLTKDFIAIGRAEGWEQAPPYLWRSLIGHAARGDAVGALLDELDFLVVADPERMLPMLGRAGSGEAALRASIYRASSGHLAIATLHERRALLAYNAARFGADQLAADLARPAKSPGLEWRPLWATGSGIDSRLQLTIQVAPTGSDAITCAVVDDVPVVAVGVGDAIKVWNLVTGSPQAEVPSTSETWVTALAGGTLNGAPIAVIGHEDGAIRVADLATGRVLSRTEGPGGTSIRCLAWATVDGREVAVSGDDIGSVKFTDLRTGAYYGDRSPSHIGSVNAVACTEIDGRPLAVSGGEDGSIRIWDLTTAQQSGELRLVPPVKFLSVSAIDCAVLDGRPVAVAGDLSGLLQVWDLQTREPLGAPFGDEGQIIRALACRELQGVPAVVTADRGGMIRVWSLRDRREHGEGFRAANTSLGSLACTALGGRQVAITAGIGEMVRVWDLLEHEQQGESTIGHDSEVSSMTTAMAAGASVVLSSSRNDGITLRKAATGATVRRISGKRSIFTLKDIAGAVVDGEWTVAAVQQSDVIRIWQVGTGEQLRPILIEVEWPQAIASVSMEGRAAAVIGGDDGVLRLRDLHTGDPLGSVDTGNEGGISAMDSLTIEGDPHAVLLVYGGELETWNLRTGERRHRLEFGFKGWISNGLACAELDGELFAAVGYNREATVVDLSTGAVKSVIPFPEPVQTVAFTEEGHLAVGSGRDVSVFARTTRRRKHAAS</sequence>
<dbReference type="PANTHER" id="PTHR22847:SF637">
    <property type="entry name" value="WD REPEAT DOMAIN 5B"/>
    <property type="match status" value="1"/>
</dbReference>
<keyword evidence="2" id="KW-0677">Repeat</keyword>
<feature type="repeat" description="WD" evidence="3">
    <location>
        <begin position="864"/>
        <end position="907"/>
    </location>
</feature>
<dbReference type="InterPro" id="IPR019775">
    <property type="entry name" value="WD40_repeat_CS"/>
</dbReference>
<evidence type="ECO:0000313" key="5">
    <source>
        <dbReference type="Proteomes" id="UP000198949"/>
    </source>
</evidence>
<dbReference type="PROSITE" id="PS50082">
    <property type="entry name" value="WD_REPEATS_2"/>
    <property type="match status" value="1"/>
</dbReference>